<dbReference type="AlphaFoldDB" id="A0A1B0D100"/>
<name>A0A1B0D100_PHLPP</name>
<comment type="subcellular location">
    <subcellularLocation>
        <location evidence="1">Membrane</location>
        <topology evidence="1">Multi-pass membrane protein</topology>
    </subcellularLocation>
</comment>
<keyword evidence="6" id="KW-0325">Glycoprotein</keyword>
<evidence type="ECO:0000313" key="10">
    <source>
        <dbReference type="Proteomes" id="UP000092462"/>
    </source>
</evidence>
<evidence type="ECO:0000256" key="8">
    <source>
        <dbReference type="SAM" id="Phobius"/>
    </source>
</evidence>
<feature type="region of interest" description="Disordered" evidence="7">
    <location>
        <begin position="1"/>
        <end position="24"/>
    </location>
</feature>
<protein>
    <submittedName>
        <fullName evidence="9">Uncharacterized protein</fullName>
    </submittedName>
</protein>
<dbReference type="GO" id="GO:0022857">
    <property type="term" value="F:transmembrane transporter activity"/>
    <property type="evidence" value="ECO:0007669"/>
    <property type="project" value="InterPro"/>
</dbReference>
<dbReference type="PANTHER" id="PTHR12385">
    <property type="entry name" value="CHOLINE TRANSPORTER-LIKE (SLC FAMILY 44)"/>
    <property type="match status" value="1"/>
</dbReference>
<feature type="compositionally biased region" description="Basic and acidic residues" evidence="7">
    <location>
        <begin position="10"/>
        <end position="24"/>
    </location>
</feature>
<keyword evidence="5 8" id="KW-0472">Membrane</keyword>
<dbReference type="VEuPathDB" id="VectorBase:PPAI001024"/>
<proteinExistence type="inferred from homology"/>
<feature type="transmembrane region" description="Helical" evidence="8">
    <location>
        <begin position="52"/>
        <end position="73"/>
    </location>
</feature>
<dbReference type="EMBL" id="AJVK01021820">
    <property type="status" value="NOT_ANNOTATED_CDS"/>
    <property type="molecule type" value="Genomic_DNA"/>
</dbReference>
<evidence type="ECO:0000256" key="5">
    <source>
        <dbReference type="ARBA" id="ARBA00023136"/>
    </source>
</evidence>
<keyword evidence="4 8" id="KW-1133">Transmembrane helix</keyword>
<evidence type="ECO:0000256" key="6">
    <source>
        <dbReference type="ARBA" id="ARBA00023180"/>
    </source>
</evidence>
<dbReference type="InterPro" id="IPR007603">
    <property type="entry name" value="Choline_transptr-like"/>
</dbReference>
<reference evidence="9" key="1">
    <citation type="submission" date="2022-08" db="UniProtKB">
        <authorList>
            <consortium name="EnsemblMetazoa"/>
        </authorList>
    </citation>
    <scope>IDENTIFICATION</scope>
    <source>
        <strain evidence="9">Israel</strain>
    </source>
</reference>
<evidence type="ECO:0000313" key="9">
    <source>
        <dbReference type="EnsemblMetazoa" id="PPAI001024-PA"/>
    </source>
</evidence>
<dbReference type="VEuPathDB" id="VectorBase:PPAPM1_010530"/>
<keyword evidence="10" id="KW-1185">Reference proteome</keyword>
<comment type="similarity">
    <text evidence="2">Belongs to the CTL (choline transporter-like) family.</text>
</comment>
<accession>A0A1B0D100</accession>
<sequence length="197" mass="22405">MGCCSSGEKVPIRRNSDEDNARGESDRLLYSEPMKYDPNFKGPLKNRSCTDVICLLLFVFFLVGWGAVAFYAYRNGDLDRLLVPTDSQNNRCGVDSNVLNKPYLFFFDLSRCVDITVPINGCPTPQVCVEKCPDEPFLFDMLGPNEPIENIKNLLICDVNVNKNDITTYEIAKEFVDNNRCARWYLQSVPCKYVLLS</sequence>
<dbReference type="EnsemblMetazoa" id="PPAI001024-RA">
    <property type="protein sequence ID" value="PPAI001024-PA"/>
    <property type="gene ID" value="PPAI001024"/>
</dbReference>
<evidence type="ECO:0000256" key="3">
    <source>
        <dbReference type="ARBA" id="ARBA00022692"/>
    </source>
</evidence>
<dbReference type="Proteomes" id="UP000092462">
    <property type="component" value="Unassembled WGS sequence"/>
</dbReference>
<dbReference type="PANTHER" id="PTHR12385:SF14">
    <property type="entry name" value="CHOLINE TRANSPORTER-LIKE 2"/>
    <property type="match status" value="1"/>
</dbReference>
<evidence type="ECO:0000256" key="2">
    <source>
        <dbReference type="ARBA" id="ARBA00007168"/>
    </source>
</evidence>
<dbReference type="GO" id="GO:0016020">
    <property type="term" value="C:membrane"/>
    <property type="evidence" value="ECO:0007669"/>
    <property type="project" value="UniProtKB-SubCell"/>
</dbReference>
<evidence type="ECO:0000256" key="7">
    <source>
        <dbReference type="SAM" id="MobiDB-lite"/>
    </source>
</evidence>
<keyword evidence="3 8" id="KW-0812">Transmembrane</keyword>
<evidence type="ECO:0000256" key="1">
    <source>
        <dbReference type="ARBA" id="ARBA00004141"/>
    </source>
</evidence>
<organism evidence="9 10">
    <name type="scientific">Phlebotomus papatasi</name>
    <name type="common">Sandfly</name>
    <dbReference type="NCBI Taxonomy" id="29031"/>
    <lineage>
        <taxon>Eukaryota</taxon>
        <taxon>Metazoa</taxon>
        <taxon>Ecdysozoa</taxon>
        <taxon>Arthropoda</taxon>
        <taxon>Hexapoda</taxon>
        <taxon>Insecta</taxon>
        <taxon>Pterygota</taxon>
        <taxon>Neoptera</taxon>
        <taxon>Endopterygota</taxon>
        <taxon>Diptera</taxon>
        <taxon>Nematocera</taxon>
        <taxon>Psychodoidea</taxon>
        <taxon>Psychodidae</taxon>
        <taxon>Phlebotomus</taxon>
        <taxon>Phlebotomus</taxon>
    </lineage>
</organism>
<evidence type="ECO:0000256" key="4">
    <source>
        <dbReference type="ARBA" id="ARBA00022989"/>
    </source>
</evidence>